<evidence type="ECO:0000256" key="1">
    <source>
        <dbReference type="ARBA" id="ARBA00005614"/>
    </source>
</evidence>
<evidence type="ECO:0000256" key="4">
    <source>
        <dbReference type="PROSITE-ProRule" id="PRU00520"/>
    </source>
</evidence>
<comment type="catalytic activity">
    <reaction evidence="3 4">
        <text>an acyl phosphate + H2O = a carboxylate + phosphate + H(+)</text>
        <dbReference type="Rhea" id="RHEA:14965"/>
        <dbReference type="ChEBI" id="CHEBI:15377"/>
        <dbReference type="ChEBI" id="CHEBI:15378"/>
        <dbReference type="ChEBI" id="CHEBI:29067"/>
        <dbReference type="ChEBI" id="CHEBI:43474"/>
        <dbReference type="ChEBI" id="CHEBI:59918"/>
        <dbReference type="EC" id="3.6.1.7"/>
    </reaction>
</comment>
<feature type="domain" description="Acylphosphatase-like" evidence="6">
    <location>
        <begin position="4"/>
        <end position="91"/>
    </location>
</feature>
<evidence type="ECO:0000259" key="6">
    <source>
        <dbReference type="PROSITE" id="PS51160"/>
    </source>
</evidence>
<comment type="caution">
    <text evidence="7">The sequence shown here is derived from an EMBL/GenBank/DDBJ whole genome shotgun (WGS) entry which is preliminary data.</text>
</comment>
<dbReference type="PROSITE" id="PS51160">
    <property type="entry name" value="ACYLPHOSPHATASE_3"/>
    <property type="match status" value="1"/>
</dbReference>
<dbReference type="PANTHER" id="PTHR47268">
    <property type="entry name" value="ACYLPHOSPHATASE"/>
    <property type="match status" value="1"/>
</dbReference>
<dbReference type="EMBL" id="MHUS01000043">
    <property type="protein sequence ID" value="OHA79745.1"/>
    <property type="molecule type" value="Genomic_DNA"/>
</dbReference>
<name>A0A1G2S3S8_9BACT</name>
<reference evidence="7 8" key="1">
    <citation type="journal article" date="2016" name="Nat. Commun.">
        <title>Thousands of microbial genomes shed light on interconnected biogeochemical processes in an aquifer system.</title>
        <authorList>
            <person name="Anantharaman K."/>
            <person name="Brown C.T."/>
            <person name="Hug L.A."/>
            <person name="Sharon I."/>
            <person name="Castelle C.J."/>
            <person name="Probst A.J."/>
            <person name="Thomas B.C."/>
            <person name="Singh A."/>
            <person name="Wilkins M.J."/>
            <person name="Karaoz U."/>
            <person name="Brodie E.L."/>
            <person name="Williams K.H."/>
            <person name="Hubbard S.S."/>
            <person name="Banfield J.F."/>
        </authorList>
    </citation>
    <scope>NUCLEOTIDE SEQUENCE [LARGE SCALE GENOMIC DNA]</scope>
</reference>
<dbReference type="Gene3D" id="3.30.70.100">
    <property type="match status" value="1"/>
</dbReference>
<dbReference type="Proteomes" id="UP000176997">
    <property type="component" value="Unassembled WGS sequence"/>
</dbReference>
<dbReference type="SUPFAM" id="SSF54975">
    <property type="entry name" value="Acylphosphatase/BLUF domain-like"/>
    <property type="match status" value="1"/>
</dbReference>
<dbReference type="STRING" id="1802723.A2675_03990"/>
<evidence type="ECO:0000256" key="3">
    <source>
        <dbReference type="ARBA" id="ARBA00047645"/>
    </source>
</evidence>
<feature type="active site" evidence="4">
    <location>
        <position position="19"/>
    </location>
</feature>
<accession>A0A1G2S3S8</accession>
<evidence type="ECO:0000313" key="7">
    <source>
        <dbReference type="EMBL" id="OHA79745.1"/>
    </source>
</evidence>
<dbReference type="PANTHER" id="PTHR47268:SF4">
    <property type="entry name" value="ACYLPHOSPHATASE"/>
    <property type="match status" value="1"/>
</dbReference>
<dbReference type="Pfam" id="PF00708">
    <property type="entry name" value="Acylphosphatase"/>
    <property type="match status" value="1"/>
</dbReference>
<dbReference type="InterPro" id="IPR001792">
    <property type="entry name" value="Acylphosphatase-like_dom"/>
</dbReference>
<protein>
    <recommendedName>
        <fullName evidence="2 4">acylphosphatase</fullName>
        <ecNumber evidence="2 4">3.6.1.7</ecNumber>
    </recommendedName>
</protein>
<proteinExistence type="inferred from homology"/>
<comment type="similarity">
    <text evidence="1 5">Belongs to the acylphosphatase family.</text>
</comment>
<dbReference type="EC" id="3.6.1.7" evidence="2 4"/>
<keyword evidence="4" id="KW-0378">Hydrolase</keyword>
<evidence type="ECO:0000256" key="5">
    <source>
        <dbReference type="RuleBase" id="RU004168"/>
    </source>
</evidence>
<gene>
    <name evidence="7" type="ORF">A2675_03990</name>
</gene>
<evidence type="ECO:0000256" key="2">
    <source>
        <dbReference type="ARBA" id="ARBA00012150"/>
    </source>
</evidence>
<organism evidence="7 8">
    <name type="scientific">Candidatus Yonathbacteria bacterium RIFCSPHIGHO2_01_FULL_51_10</name>
    <dbReference type="NCBI Taxonomy" id="1802723"/>
    <lineage>
        <taxon>Bacteria</taxon>
        <taxon>Candidatus Yonathiibacteriota</taxon>
    </lineage>
</organism>
<feature type="active site" evidence="4">
    <location>
        <position position="37"/>
    </location>
</feature>
<dbReference type="AlphaFoldDB" id="A0A1G2S3S8"/>
<evidence type="ECO:0000313" key="8">
    <source>
        <dbReference type="Proteomes" id="UP000176997"/>
    </source>
</evidence>
<dbReference type="InterPro" id="IPR036046">
    <property type="entry name" value="Acylphosphatase-like_dom_sf"/>
</dbReference>
<dbReference type="InterPro" id="IPR020456">
    <property type="entry name" value="Acylphosphatase"/>
</dbReference>
<dbReference type="GO" id="GO:0003998">
    <property type="term" value="F:acylphosphatase activity"/>
    <property type="evidence" value="ECO:0007669"/>
    <property type="project" value="UniProtKB-EC"/>
</dbReference>
<sequence>MQKRLACRITGRVQLVMFRDFTRRKAKARNITGTVKNELDGSVSVVAEGEGKALEALVRDLNRGPFLAHVDHVEAMWGEPQGMWKDFTIVY</sequence>